<dbReference type="PROSITE" id="PS50206">
    <property type="entry name" value="RHODANESE_3"/>
    <property type="match status" value="1"/>
</dbReference>
<gene>
    <name evidence="2" type="ORF">COB67_12240</name>
</gene>
<evidence type="ECO:0000313" key="2">
    <source>
        <dbReference type="EMBL" id="PCI23920.1"/>
    </source>
</evidence>
<protein>
    <recommendedName>
        <fullName evidence="1">Rhodanese domain-containing protein</fullName>
    </recommendedName>
</protein>
<feature type="domain" description="Rhodanese" evidence="1">
    <location>
        <begin position="26"/>
        <end position="69"/>
    </location>
</feature>
<organism evidence="2 3">
    <name type="scientific">SAR324 cluster bacterium</name>
    <dbReference type="NCBI Taxonomy" id="2024889"/>
    <lineage>
        <taxon>Bacteria</taxon>
        <taxon>Deltaproteobacteria</taxon>
        <taxon>SAR324 cluster</taxon>
    </lineage>
</organism>
<name>A0A2A4SRF5_9DELT</name>
<dbReference type="Gene3D" id="3.40.250.10">
    <property type="entry name" value="Rhodanese-like domain"/>
    <property type="match status" value="1"/>
</dbReference>
<proteinExistence type="predicted"/>
<evidence type="ECO:0000313" key="3">
    <source>
        <dbReference type="Proteomes" id="UP000218113"/>
    </source>
</evidence>
<reference evidence="3" key="1">
    <citation type="submission" date="2017-08" db="EMBL/GenBank/DDBJ databases">
        <title>A dynamic microbial community with high functional redundancy inhabits the cold, oxic subseafloor aquifer.</title>
        <authorList>
            <person name="Tully B.J."/>
            <person name="Wheat C.G."/>
            <person name="Glazer B.T."/>
            <person name="Huber J.A."/>
        </authorList>
    </citation>
    <scope>NUCLEOTIDE SEQUENCE [LARGE SCALE GENOMIC DNA]</scope>
</reference>
<comment type="caution">
    <text evidence="2">The sequence shown here is derived from an EMBL/GenBank/DDBJ whole genome shotgun (WGS) entry which is preliminary data.</text>
</comment>
<dbReference type="InterPro" id="IPR036873">
    <property type="entry name" value="Rhodanese-like_dom_sf"/>
</dbReference>
<accession>A0A2A4SRF5</accession>
<evidence type="ECO:0000259" key="1">
    <source>
        <dbReference type="PROSITE" id="PS50206"/>
    </source>
</evidence>
<dbReference type="InterPro" id="IPR001763">
    <property type="entry name" value="Rhodanese-like_dom"/>
</dbReference>
<dbReference type="EMBL" id="NVSR01000133">
    <property type="protein sequence ID" value="PCI23920.1"/>
    <property type="molecule type" value="Genomic_DNA"/>
</dbReference>
<dbReference type="AlphaFoldDB" id="A0A2A4SRF5"/>
<dbReference type="CDD" id="cd00158">
    <property type="entry name" value="RHOD"/>
    <property type="match status" value="1"/>
</dbReference>
<dbReference type="Pfam" id="PF00581">
    <property type="entry name" value="Rhodanese"/>
    <property type="match status" value="1"/>
</dbReference>
<dbReference type="SUPFAM" id="SSF52821">
    <property type="entry name" value="Rhodanese/Cell cycle control phosphatase"/>
    <property type="match status" value="1"/>
</dbReference>
<dbReference type="Proteomes" id="UP000218113">
    <property type="component" value="Unassembled WGS sequence"/>
</dbReference>
<sequence>MDWKTLFPDFKQFTMKQAKDFMESQSADAWQLIDVRQPGEYNRGHIAGCISLPLMDLLDGKGDLAPNKPTLSIV</sequence>